<evidence type="ECO:0008006" key="4">
    <source>
        <dbReference type="Google" id="ProtNLM"/>
    </source>
</evidence>
<proteinExistence type="predicted"/>
<accession>A0ABP4H6K5</accession>
<evidence type="ECO:0000313" key="2">
    <source>
        <dbReference type="EMBL" id="GAA1251255.1"/>
    </source>
</evidence>
<comment type="caution">
    <text evidence="2">The sequence shown here is derived from an EMBL/GenBank/DDBJ whole genome shotgun (WGS) entry which is preliminary data.</text>
</comment>
<gene>
    <name evidence="2" type="ORF">GCM10009665_47460</name>
</gene>
<feature type="region of interest" description="Disordered" evidence="1">
    <location>
        <begin position="1"/>
        <end position="20"/>
    </location>
</feature>
<organism evidence="2 3">
    <name type="scientific">Kitasatospora nipponensis</name>
    <dbReference type="NCBI Taxonomy" id="258049"/>
    <lineage>
        <taxon>Bacteria</taxon>
        <taxon>Bacillati</taxon>
        <taxon>Actinomycetota</taxon>
        <taxon>Actinomycetes</taxon>
        <taxon>Kitasatosporales</taxon>
        <taxon>Streptomycetaceae</taxon>
        <taxon>Kitasatospora</taxon>
    </lineage>
</organism>
<keyword evidence="3" id="KW-1185">Reference proteome</keyword>
<protein>
    <recommendedName>
        <fullName evidence="4">Transcriptional regulator with AbiEi antitoxin domain of type IV toxin-antitoxin system</fullName>
    </recommendedName>
</protein>
<feature type="region of interest" description="Disordered" evidence="1">
    <location>
        <begin position="246"/>
        <end position="372"/>
    </location>
</feature>
<dbReference type="Proteomes" id="UP001500037">
    <property type="component" value="Unassembled WGS sequence"/>
</dbReference>
<feature type="compositionally biased region" description="Basic and acidic residues" evidence="1">
    <location>
        <begin position="275"/>
        <end position="303"/>
    </location>
</feature>
<feature type="region of interest" description="Disordered" evidence="1">
    <location>
        <begin position="185"/>
        <end position="208"/>
    </location>
</feature>
<reference evidence="3" key="1">
    <citation type="journal article" date="2019" name="Int. J. Syst. Evol. Microbiol.">
        <title>The Global Catalogue of Microorganisms (GCM) 10K type strain sequencing project: providing services to taxonomists for standard genome sequencing and annotation.</title>
        <authorList>
            <consortium name="The Broad Institute Genomics Platform"/>
            <consortium name="The Broad Institute Genome Sequencing Center for Infectious Disease"/>
            <person name="Wu L."/>
            <person name="Ma J."/>
        </authorList>
    </citation>
    <scope>NUCLEOTIDE SEQUENCE [LARGE SCALE GENOMIC DNA]</scope>
    <source>
        <strain evidence="3">JCM 13004</strain>
    </source>
</reference>
<feature type="compositionally biased region" description="Basic and acidic residues" evidence="1">
    <location>
        <begin position="197"/>
        <end position="208"/>
    </location>
</feature>
<feature type="compositionally biased region" description="Basic and acidic residues" evidence="1">
    <location>
        <begin position="250"/>
        <end position="266"/>
    </location>
</feature>
<sequence>MTAGARGPLAPPPATSLASPFAPAWQPLGEAAEQWADSRATGALHTATGTVYLERGAVVHAESPQAPGLARLLTTCGRIPPQSWQQTVERFGAERRVGRMLVEQGWLTQGELELCHLGALYDAAYFALGTLSRTTSFEPGVRHWLGAVNAVSPRRLRRETVRRRDLLERIWPWPQLDTAPVVRCARPARTGPRPSPRQRELLDHADGRRTPADLARLLGRSAFATTVEVRRLAACGAVATPFTAPLAPLTDRRPADHRPTDLRPADPRLTPQWPTEHRRPIEQRPTEQRPTDRPVDRPVERPAADAPRTAPRGTGGHRTAAGLERRTPGALVPGGASRSPGGAGGAAGRAAPPAPHRPEPSAANPLTVHDPDIALLYRVRTALEARL</sequence>
<evidence type="ECO:0000256" key="1">
    <source>
        <dbReference type="SAM" id="MobiDB-lite"/>
    </source>
</evidence>
<evidence type="ECO:0000313" key="3">
    <source>
        <dbReference type="Proteomes" id="UP001500037"/>
    </source>
</evidence>
<dbReference type="EMBL" id="BAAALF010000094">
    <property type="protein sequence ID" value="GAA1251255.1"/>
    <property type="molecule type" value="Genomic_DNA"/>
</dbReference>
<dbReference type="RefSeq" id="WP_344443954.1">
    <property type="nucleotide sequence ID" value="NZ_BAAALF010000094.1"/>
</dbReference>
<name>A0ABP4H6K5_9ACTN</name>